<accession>A0A0J1IHL3</accession>
<evidence type="ECO:0000313" key="2">
    <source>
        <dbReference type="EMBL" id="KLU64171.1"/>
    </source>
</evidence>
<protein>
    <recommendedName>
        <fullName evidence="4">Zinc-ribbon domain-containing protein</fullName>
    </recommendedName>
</protein>
<keyword evidence="1" id="KW-1133">Transmembrane helix</keyword>
<sequence>MFCGSCGQEVTNQDKFCGSCGAAVPQDILEGGILEGQNTPGKREFIPESVTQVIETVNQISETAQVPIQREVTVKTSMSKKSKVVIGVVVVIALMLYGGYQFARSKFIIVSPFLLQQKFTMAIKSRDMTTLSSLLDSESSDLKNSNSLAAFKTSLTDDVMASYLQKLQQEVDQVQSRNAYASTSDHGWLTIKQKSTWLGKSWVLHIASVGVKAKPIAQDTVAFSIGNLKSADGEIAHLWPSSYAFKGTVSNDYAKQDVSGNVSFLDQLGNIQAYGAYDDSLDMSGYITSNLTLNVPDSISNPQVLINSKAISIPNNGINISPAPSTGTLELKGTVLGVSIDEKEPFDTPNIDLSNLMNKGIAKHALAVIYNAQSSEYKAYNDGNASELTNADPNGSYYTQNASYINGFTAPPSKQVLQKVIVDPQSVQISNNTISIQDSEYSNNSSDAVNMTYSLQQGPSKKEWWVTQAFSSYQTVNDPTGNFTKSS</sequence>
<dbReference type="Proteomes" id="UP000036356">
    <property type="component" value="Unassembled WGS sequence"/>
</dbReference>
<evidence type="ECO:0000256" key="1">
    <source>
        <dbReference type="SAM" id="Phobius"/>
    </source>
</evidence>
<keyword evidence="3" id="KW-1185">Reference proteome</keyword>
<dbReference type="AlphaFoldDB" id="A0A0J1IHL3"/>
<reference evidence="2 3" key="1">
    <citation type="submission" date="2015-06" db="EMBL/GenBank/DDBJ databases">
        <title>Draft genome of the moderately acidophilic sulfate reducer Candidatus Desulfosporosinus acididurans strain M1.</title>
        <authorList>
            <person name="Poehlein A."/>
            <person name="Petzsch P."/>
            <person name="Johnson B.D."/>
            <person name="Schloemann M."/>
            <person name="Daniel R."/>
            <person name="Muehling M."/>
        </authorList>
    </citation>
    <scope>NUCLEOTIDE SEQUENCE [LARGE SCALE GENOMIC DNA]</scope>
    <source>
        <strain evidence="2 3">M1</strain>
    </source>
</reference>
<keyword evidence="1" id="KW-0812">Transmembrane</keyword>
<keyword evidence="1" id="KW-0472">Membrane</keyword>
<dbReference type="PATRIC" id="fig|476652.3.peg.4223"/>
<comment type="caution">
    <text evidence="2">The sequence shown here is derived from an EMBL/GenBank/DDBJ whole genome shotgun (WGS) entry which is preliminary data.</text>
</comment>
<proteinExistence type="predicted"/>
<dbReference type="EMBL" id="LDZY01000017">
    <property type="protein sequence ID" value="KLU64171.1"/>
    <property type="molecule type" value="Genomic_DNA"/>
</dbReference>
<name>A0A0J1IHL3_9FIRM</name>
<dbReference type="RefSeq" id="WP_047811750.1">
    <property type="nucleotide sequence ID" value="NZ_LDZY01000017.1"/>
</dbReference>
<evidence type="ECO:0000313" key="3">
    <source>
        <dbReference type="Proteomes" id="UP000036356"/>
    </source>
</evidence>
<gene>
    <name evidence="2" type="ORF">DEAC_c39860</name>
</gene>
<organism evidence="2 3">
    <name type="scientific">Desulfosporosinus acididurans</name>
    <dbReference type="NCBI Taxonomy" id="476652"/>
    <lineage>
        <taxon>Bacteria</taxon>
        <taxon>Bacillati</taxon>
        <taxon>Bacillota</taxon>
        <taxon>Clostridia</taxon>
        <taxon>Eubacteriales</taxon>
        <taxon>Desulfitobacteriaceae</taxon>
        <taxon>Desulfosporosinus</taxon>
    </lineage>
</organism>
<evidence type="ECO:0008006" key="4">
    <source>
        <dbReference type="Google" id="ProtNLM"/>
    </source>
</evidence>
<feature type="transmembrane region" description="Helical" evidence="1">
    <location>
        <begin position="84"/>
        <end position="103"/>
    </location>
</feature>